<keyword evidence="5 7" id="KW-0949">S-adenosyl-L-methionine</keyword>
<evidence type="ECO:0000256" key="2">
    <source>
        <dbReference type="ARBA" id="ARBA00022552"/>
    </source>
</evidence>
<protein>
    <recommendedName>
        <fullName evidence="7">Ribosomal RNA large subunit methyltransferase H</fullName>
        <ecNumber evidence="7">2.1.1.177</ecNumber>
    </recommendedName>
    <alternativeName>
        <fullName evidence="7">23S rRNA (pseudouridine1915-N3)-methyltransferase</fullName>
    </alternativeName>
    <alternativeName>
        <fullName evidence="7">23S rRNA m3Psi1915 methyltransferase</fullName>
    </alternativeName>
    <alternativeName>
        <fullName evidence="7">rRNA (pseudouridine-N3-)-methyltransferase RlmH</fullName>
    </alternativeName>
</protein>
<sequence>MQIKVITVGRLKEKYWREAVDEYLKRLTSFAKVEIIEVAEERISDNPSQAEIEQVKAKEGERILKHLSPSFYVIPLVIEGKTLSSEGLADLLGRLALEGKSQVAFIIGGSHGLSSEVIKRGDFPLSFSPMTFPHQLMRILLLEQVYRGFSIIKGLPYHK</sequence>
<dbReference type="GO" id="GO:0070038">
    <property type="term" value="F:rRNA (pseudouridine-N3-)-methyltransferase activity"/>
    <property type="evidence" value="ECO:0007669"/>
    <property type="project" value="UniProtKB-UniRule"/>
</dbReference>
<evidence type="ECO:0000313" key="8">
    <source>
        <dbReference type="EMBL" id="QNB47121.1"/>
    </source>
</evidence>
<dbReference type="EMBL" id="CP045798">
    <property type="protein sequence ID" value="QNB47121.1"/>
    <property type="molecule type" value="Genomic_DNA"/>
</dbReference>
<keyword evidence="2 7" id="KW-0698">rRNA processing</keyword>
<comment type="function">
    <text evidence="7">Specifically methylates the pseudouridine at position 1915 (m3Psi1915) in 23S rRNA.</text>
</comment>
<dbReference type="EC" id="2.1.1.177" evidence="7"/>
<dbReference type="NCBIfam" id="NF000985">
    <property type="entry name" value="PRK00103.1-3"/>
    <property type="match status" value="1"/>
</dbReference>
<comment type="subcellular location">
    <subcellularLocation>
        <location evidence="7">Cytoplasm</location>
    </subcellularLocation>
</comment>
<dbReference type="Proteomes" id="UP000515847">
    <property type="component" value="Chromosome"/>
</dbReference>
<comment type="similarity">
    <text evidence="6 7">Belongs to the RNA methyltransferase RlmH family.</text>
</comment>
<gene>
    <name evidence="7 8" type="primary">rlmH</name>
    <name evidence="8" type="ORF">BR63_12865</name>
</gene>
<dbReference type="Gene3D" id="3.40.1280.10">
    <property type="match status" value="1"/>
</dbReference>
<dbReference type="KEGG" id="tfr:BR63_12865"/>
<evidence type="ECO:0000256" key="1">
    <source>
        <dbReference type="ARBA" id="ARBA00022490"/>
    </source>
</evidence>
<feature type="binding site" evidence="7">
    <location>
        <begin position="127"/>
        <end position="132"/>
    </location>
    <ligand>
        <name>S-adenosyl-L-methionine</name>
        <dbReference type="ChEBI" id="CHEBI:59789"/>
    </ligand>
</feature>
<dbReference type="NCBIfam" id="TIGR00246">
    <property type="entry name" value="tRNA_RlmH_YbeA"/>
    <property type="match status" value="1"/>
</dbReference>
<accession>A0A7G6E4W7</accession>
<dbReference type="AlphaFoldDB" id="A0A7G6E4W7"/>
<dbReference type="RefSeq" id="WP_034426241.1">
    <property type="nucleotide sequence ID" value="NZ_CP045798.1"/>
</dbReference>
<keyword evidence="1 7" id="KW-0963">Cytoplasm</keyword>
<dbReference type="InterPro" id="IPR029026">
    <property type="entry name" value="tRNA_m1G_MTases_N"/>
</dbReference>
<feature type="binding site" evidence="7">
    <location>
        <position position="76"/>
    </location>
    <ligand>
        <name>S-adenosyl-L-methionine</name>
        <dbReference type="ChEBI" id="CHEBI:59789"/>
    </ligand>
</feature>
<dbReference type="Pfam" id="PF02590">
    <property type="entry name" value="SPOUT_MTase"/>
    <property type="match status" value="1"/>
</dbReference>
<evidence type="ECO:0000256" key="4">
    <source>
        <dbReference type="ARBA" id="ARBA00022679"/>
    </source>
</evidence>
<name>A0A7G6E4W7_THEFR</name>
<dbReference type="CDD" id="cd18081">
    <property type="entry name" value="RlmH-like"/>
    <property type="match status" value="1"/>
</dbReference>
<comment type="subunit">
    <text evidence="7">Homodimer.</text>
</comment>
<organism evidence="8 9">
    <name type="scientific">Thermanaerosceptrum fracticalcis</name>
    <dbReference type="NCBI Taxonomy" id="1712410"/>
    <lineage>
        <taxon>Bacteria</taxon>
        <taxon>Bacillati</taxon>
        <taxon>Bacillota</taxon>
        <taxon>Clostridia</taxon>
        <taxon>Eubacteriales</taxon>
        <taxon>Peptococcaceae</taxon>
        <taxon>Thermanaerosceptrum</taxon>
    </lineage>
</organism>
<dbReference type="PANTHER" id="PTHR33603:SF1">
    <property type="entry name" value="RIBOSOMAL RNA LARGE SUBUNIT METHYLTRANSFERASE H"/>
    <property type="match status" value="1"/>
</dbReference>
<evidence type="ECO:0000313" key="9">
    <source>
        <dbReference type="Proteomes" id="UP000515847"/>
    </source>
</evidence>
<evidence type="ECO:0000256" key="6">
    <source>
        <dbReference type="ARBA" id="ARBA00038303"/>
    </source>
</evidence>
<evidence type="ECO:0000256" key="3">
    <source>
        <dbReference type="ARBA" id="ARBA00022603"/>
    </source>
</evidence>
<dbReference type="SUPFAM" id="SSF75217">
    <property type="entry name" value="alpha/beta knot"/>
    <property type="match status" value="1"/>
</dbReference>
<reference evidence="8 9" key="1">
    <citation type="journal article" date="2019" name="Front. Microbiol.">
        <title>Thermoanaerosceptrum fracticalcis gen. nov. sp. nov., a Novel Fumarate-Fermenting Microorganism From a Deep Fractured Carbonate Aquifer of the US Great Basin.</title>
        <authorList>
            <person name="Hamilton-Brehm S.D."/>
            <person name="Stewart L.E."/>
            <person name="Zavarin M."/>
            <person name="Caldwell M."/>
            <person name="Lawson P.A."/>
            <person name="Onstott T.C."/>
            <person name="Grzymski J."/>
            <person name="Neveux I."/>
            <person name="Lollar B.S."/>
            <person name="Russell C.E."/>
            <person name="Moser D.P."/>
        </authorList>
    </citation>
    <scope>NUCLEOTIDE SEQUENCE [LARGE SCALE GENOMIC DNA]</scope>
    <source>
        <strain evidence="8 9">DRI-13</strain>
    </source>
</reference>
<proteinExistence type="inferred from homology"/>
<evidence type="ECO:0000256" key="7">
    <source>
        <dbReference type="HAMAP-Rule" id="MF_00658"/>
    </source>
</evidence>
<keyword evidence="9" id="KW-1185">Reference proteome</keyword>
<dbReference type="PANTHER" id="PTHR33603">
    <property type="entry name" value="METHYLTRANSFERASE"/>
    <property type="match status" value="1"/>
</dbReference>
<keyword evidence="4 7" id="KW-0808">Transferase</keyword>
<evidence type="ECO:0000256" key="5">
    <source>
        <dbReference type="ARBA" id="ARBA00022691"/>
    </source>
</evidence>
<comment type="catalytic activity">
    <reaction evidence="7">
        <text>pseudouridine(1915) in 23S rRNA + S-adenosyl-L-methionine = N(3)-methylpseudouridine(1915) in 23S rRNA + S-adenosyl-L-homocysteine + H(+)</text>
        <dbReference type="Rhea" id="RHEA:42752"/>
        <dbReference type="Rhea" id="RHEA-COMP:10221"/>
        <dbReference type="Rhea" id="RHEA-COMP:10222"/>
        <dbReference type="ChEBI" id="CHEBI:15378"/>
        <dbReference type="ChEBI" id="CHEBI:57856"/>
        <dbReference type="ChEBI" id="CHEBI:59789"/>
        <dbReference type="ChEBI" id="CHEBI:65314"/>
        <dbReference type="ChEBI" id="CHEBI:74486"/>
        <dbReference type="EC" id="2.1.1.177"/>
    </reaction>
</comment>
<feature type="binding site" evidence="7">
    <location>
        <position position="108"/>
    </location>
    <ligand>
        <name>S-adenosyl-L-methionine</name>
        <dbReference type="ChEBI" id="CHEBI:59789"/>
    </ligand>
</feature>
<dbReference type="InterPro" id="IPR029028">
    <property type="entry name" value="Alpha/beta_knot_MTases"/>
</dbReference>
<dbReference type="InterPro" id="IPR003742">
    <property type="entry name" value="RlmH-like"/>
</dbReference>
<dbReference type="HAMAP" id="MF_00658">
    <property type="entry name" value="23SrRNA_methyltr_H"/>
    <property type="match status" value="1"/>
</dbReference>
<dbReference type="PIRSF" id="PIRSF004505">
    <property type="entry name" value="MT_bac"/>
    <property type="match status" value="1"/>
</dbReference>
<dbReference type="GO" id="GO:0005737">
    <property type="term" value="C:cytoplasm"/>
    <property type="evidence" value="ECO:0007669"/>
    <property type="project" value="UniProtKB-SubCell"/>
</dbReference>
<dbReference type="OrthoDB" id="9806643at2"/>
<keyword evidence="3 7" id="KW-0489">Methyltransferase</keyword>